<dbReference type="OrthoDB" id="583675at2"/>
<evidence type="ECO:0000313" key="2">
    <source>
        <dbReference type="Proteomes" id="UP000441797"/>
    </source>
</evidence>
<name>A0A6N8FW54_9CHRO</name>
<organism evidence="1 2">
    <name type="scientific">Gloeocapsopsis dulcis AAB1 = 1H9</name>
    <dbReference type="NCBI Taxonomy" id="1433147"/>
    <lineage>
        <taxon>Bacteria</taxon>
        <taxon>Bacillati</taxon>
        <taxon>Cyanobacteriota</taxon>
        <taxon>Cyanophyceae</taxon>
        <taxon>Oscillatoriophycideae</taxon>
        <taxon>Chroococcales</taxon>
        <taxon>Chroococcaceae</taxon>
        <taxon>Gloeocapsopsis</taxon>
        <taxon>Gloeocapsopsis dulcis</taxon>
    </lineage>
</organism>
<comment type="caution">
    <text evidence="1">The sequence shown here is derived from an EMBL/GenBank/DDBJ whole genome shotgun (WGS) entry which is preliminary data.</text>
</comment>
<reference evidence="1 2" key="1">
    <citation type="journal article" date="2019" name="Front. Microbiol.">
        <title>Genomic Features for Desiccation Tolerance and Sugar Biosynthesis in the Extremophile Gloeocapsopsis sp. UTEX B3054.</title>
        <authorList>
            <person name="Urrejola C."/>
            <person name="Alcorta J."/>
            <person name="Salas L."/>
            <person name="Vasquez M."/>
            <person name="Polz M.F."/>
            <person name="Vicuna R."/>
            <person name="Diez B."/>
        </authorList>
    </citation>
    <scope>NUCLEOTIDE SEQUENCE [LARGE SCALE GENOMIC DNA]</scope>
    <source>
        <strain evidence="1 2">1H9</strain>
    </source>
</reference>
<sequence length="75" mass="8938">MNTNPQEVNQKIRDNMTQLQIDLEKTFKKIFEQAGSKIKPEKQDEIQKAIDSTKLLLERFKCRYELSCQTEEIVY</sequence>
<evidence type="ECO:0000313" key="1">
    <source>
        <dbReference type="EMBL" id="MUL37181.1"/>
    </source>
</evidence>
<keyword evidence="2" id="KW-1185">Reference proteome</keyword>
<proteinExistence type="predicted"/>
<accession>A0A6N8FW54</accession>
<dbReference type="Proteomes" id="UP000441797">
    <property type="component" value="Unassembled WGS sequence"/>
</dbReference>
<protein>
    <submittedName>
        <fullName evidence="1">Uncharacterized protein</fullName>
    </submittedName>
</protein>
<dbReference type="EMBL" id="NAPY01000018">
    <property type="protein sequence ID" value="MUL37181.1"/>
    <property type="molecule type" value="Genomic_DNA"/>
</dbReference>
<dbReference type="RefSeq" id="WP_105220441.1">
    <property type="nucleotide sequence ID" value="NZ_CAWNSU010000059.1"/>
</dbReference>
<dbReference type="AlphaFoldDB" id="A0A6N8FW54"/>
<gene>
    <name evidence="1" type="ORF">BWI75_12740</name>
</gene>